<dbReference type="Proteomes" id="UP001632038">
    <property type="component" value="Unassembled WGS sequence"/>
</dbReference>
<comment type="caution">
    <text evidence="2">The sequence shown here is derived from an EMBL/GenBank/DDBJ whole genome shotgun (WGS) entry which is preliminary data.</text>
</comment>
<organism evidence="2 3">
    <name type="scientific">Castilleja foliolosa</name>
    <dbReference type="NCBI Taxonomy" id="1961234"/>
    <lineage>
        <taxon>Eukaryota</taxon>
        <taxon>Viridiplantae</taxon>
        <taxon>Streptophyta</taxon>
        <taxon>Embryophyta</taxon>
        <taxon>Tracheophyta</taxon>
        <taxon>Spermatophyta</taxon>
        <taxon>Magnoliopsida</taxon>
        <taxon>eudicotyledons</taxon>
        <taxon>Gunneridae</taxon>
        <taxon>Pentapetalae</taxon>
        <taxon>asterids</taxon>
        <taxon>lamiids</taxon>
        <taxon>Lamiales</taxon>
        <taxon>Orobanchaceae</taxon>
        <taxon>Pedicularideae</taxon>
        <taxon>Castillejinae</taxon>
        <taxon>Castilleja</taxon>
    </lineage>
</organism>
<reference evidence="3" key="1">
    <citation type="journal article" date="2024" name="IScience">
        <title>Strigolactones Initiate the Formation of Haustorium-like Structures in Castilleja.</title>
        <authorList>
            <person name="Buerger M."/>
            <person name="Peterson D."/>
            <person name="Chory J."/>
        </authorList>
    </citation>
    <scope>NUCLEOTIDE SEQUENCE [LARGE SCALE GENOMIC DNA]</scope>
</reference>
<name>A0ABD3DXG0_9LAMI</name>
<accession>A0ABD3DXG0</accession>
<keyword evidence="3" id="KW-1185">Reference proteome</keyword>
<proteinExistence type="predicted"/>
<dbReference type="EMBL" id="JAVIJP010000013">
    <property type="protein sequence ID" value="KAL3645491.1"/>
    <property type="molecule type" value="Genomic_DNA"/>
</dbReference>
<dbReference type="AlphaFoldDB" id="A0ABD3DXG0"/>
<gene>
    <name evidence="2" type="ORF">CASFOL_010671</name>
</gene>
<evidence type="ECO:0000313" key="2">
    <source>
        <dbReference type="EMBL" id="KAL3645491.1"/>
    </source>
</evidence>
<feature type="region of interest" description="Disordered" evidence="1">
    <location>
        <begin position="1"/>
        <end position="35"/>
    </location>
</feature>
<evidence type="ECO:0000256" key="1">
    <source>
        <dbReference type="SAM" id="MobiDB-lite"/>
    </source>
</evidence>
<protein>
    <submittedName>
        <fullName evidence="2">Uncharacterized protein</fullName>
    </submittedName>
</protein>
<sequence>MDSQSSKTLPPPSKPPASAAGSGVRRNSYPAPARSRLVRYQYRHEVAVPENRLRNRQPACKEIVLRALTPPSQRLSWRWRNFRPTPSRFSNVSMA</sequence>
<evidence type="ECO:0000313" key="3">
    <source>
        <dbReference type="Proteomes" id="UP001632038"/>
    </source>
</evidence>